<reference evidence="3 4" key="1">
    <citation type="submission" date="2020-08" db="EMBL/GenBank/DDBJ databases">
        <authorList>
            <person name="Newling K."/>
            <person name="Davey J."/>
            <person name="Forrester S."/>
        </authorList>
    </citation>
    <scope>NUCLEOTIDE SEQUENCE [LARGE SCALE GENOMIC DNA]</scope>
    <source>
        <strain evidence="4">Crithidia deanei Carvalho (ATCC PRA-265)</strain>
    </source>
</reference>
<keyword evidence="1" id="KW-0479">Metal-binding</keyword>
<dbReference type="SUPFAM" id="SSF159245">
    <property type="entry name" value="AttH-like"/>
    <property type="match status" value="1"/>
</dbReference>
<evidence type="ECO:0000256" key="2">
    <source>
        <dbReference type="ARBA" id="ARBA00022842"/>
    </source>
</evidence>
<dbReference type="Gene3D" id="1.10.600.10">
    <property type="entry name" value="Farnesyl Diphosphate Synthase"/>
    <property type="match status" value="1"/>
</dbReference>
<protein>
    <submittedName>
        <fullName evidence="3">Polyprenyl synthetase, putative</fullName>
    </submittedName>
</protein>
<dbReference type="SFLD" id="SFLDS00005">
    <property type="entry name" value="Isoprenoid_Synthase_Type_I"/>
    <property type="match status" value="1"/>
</dbReference>
<keyword evidence="4" id="KW-1185">Reference proteome</keyword>
<organism evidence="3 4">
    <name type="scientific">Angomonas deanei</name>
    <dbReference type="NCBI Taxonomy" id="59799"/>
    <lineage>
        <taxon>Eukaryota</taxon>
        <taxon>Discoba</taxon>
        <taxon>Euglenozoa</taxon>
        <taxon>Kinetoplastea</taxon>
        <taxon>Metakinetoplastina</taxon>
        <taxon>Trypanosomatida</taxon>
        <taxon>Trypanosomatidae</taxon>
        <taxon>Strigomonadinae</taxon>
        <taxon>Angomonas</taxon>
    </lineage>
</organism>
<dbReference type="InterPro" id="IPR033749">
    <property type="entry name" value="Polyprenyl_synt_CS"/>
</dbReference>
<dbReference type="PANTHER" id="PTHR12001:SF44">
    <property type="entry name" value="GERANYLGERANYL PYROPHOSPHATE SYNTHASE"/>
    <property type="match status" value="1"/>
</dbReference>
<dbReference type="InterPro" id="IPR008949">
    <property type="entry name" value="Isoprenoid_synthase_dom_sf"/>
</dbReference>
<evidence type="ECO:0000313" key="4">
    <source>
        <dbReference type="Proteomes" id="UP000515908"/>
    </source>
</evidence>
<dbReference type="GO" id="GO:0008299">
    <property type="term" value="P:isoprenoid biosynthetic process"/>
    <property type="evidence" value="ECO:0007669"/>
    <property type="project" value="InterPro"/>
</dbReference>
<dbReference type="Pfam" id="PF17186">
    <property type="entry name" value="Lipocalin_9"/>
    <property type="match status" value="1"/>
</dbReference>
<dbReference type="InterPro" id="IPR023374">
    <property type="entry name" value="AttH-like_dom_sf"/>
</dbReference>
<dbReference type="Proteomes" id="UP000515908">
    <property type="component" value="Chromosome 09"/>
</dbReference>
<dbReference type="Gene3D" id="2.40.370.10">
    <property type="entry name" value="AttH-like domain"/>
    <property type="match status" value="2"/>
</dbReference>
<proteinExistence type="predicted"/>
<accession>A0A7G2CER9</accession>
<dbReference type="SUPFAM" id="SSF48576">
    <property type="entry name" value="Terpenoid synthases"/>
    <property type="match status" value="1"/>
</dbReference>
<dbReference type="PANTHER" id="PTHR12001">
    <property type="entry name" value="GERANYLGERANYL PYROPHOSPHATE SYNTHASE"/>
    <property type="match status" value="1"/>
</dbReference>
<dbReference type="PROSITE" id="PS00723">
    <property type="entry name" value="POLYPRENYL_SYNTHASE_1"/>
    <property type="match status" value="1"/>
</dbReference>
<evidence type="ECO:0000313" key="3">
    <source>
        <dbReference type="EMBL" id="CAD2217507.1"/>
    </source>
</evidence>
<evidence type="ECO:0000256" key="1">
    <source>
        <dbReference type="ARBA" id="ARBA00022723"/>
    </source>
</evidence>
<dbReference type="Pfam" id="PF00348">
    <property type="entry name" value="polyprenyl_synt"/>
    <property type="match status" value="1"/>
</dbReference>
<dbReference type="InterPro" id="IPR000092">
    <property type="entry name" value="Polyprenyl_synt"/>
</dbReference>
<dbReference type="EMBL" id="LR877153">
    <property type="protein sequence ID" value="CAD2217507.1"/>
    <property type="molecule type" value="Genomic_DNA"/>
</dbReference>
<dbReference type="CDD" id="cd00685">
    <property type="entry name" value="Trans_IPPS_HT"/>
    <property type="match status" value="1"/>
</dbReference>
<dbReference type="GO" id="GO:0046872">
    <property type="term" value="F:metal ion binding"/>
    <property type="evidence" value="ECO:0007669"/>
    <property type="project" value="UniProtKB-KW"/>
</dbReference>
<gene>
    <name evidence="3" type="ORF">ADEAN_000498500</name>
</gene>
<dbReference type="AlphaFoldDB" id="A0A7G2CER9"/>
<keyword evidence="2" id="KW-0460">Magnesium</keyword>
<name>A0A7G2CER9_9TRYP</name>
<sequence length="742" mass="82206">MKGCDEGTGFPKCVTADGFVNVEDGDRKQRNVAHQCWYGKCQLRKKGETDFDFGFFSSFFSGCEDVVPGVEPNDYHACRWAVIDNKRKKYYADSLLDRNAMCQIKGRLEETADEPDISHVDKSLKKLIEKNRLPKPDRVVENIAIHEETPFSLTVDMCSITRTTLDEGYVYKFINKSEGGNEAHLEFKINYTQPYFQGENGIADGMFHYFFPCAAVEGFIKINDTLINVEGVGWFGREFGGVDDQMRIDALGGQTRFSLDVAGYGQILVSDKSGSKSPNSEFDGTLVTSEGKRILTDIRVVLEETWTSLVTFLTYTTAYTIDIPALRMECKIKATFPHQEFNTILAGGYGFYDGCVTGTAVVCGVEHAVHGFVKIKPSIPYHNSDELMRIVSRTVTKKLKLMYPLNTDRKWLSANILGAGKTDAGIDPAVVCDSLFKPVRSIIDRGGKTWRSLILVSCCNTLSGQYFDCSQYIAMAELLHVGSLIIDDVEDHSTTRRGGPCCHVEYGLSTAVNAGSACYFMAPYLAKVHELGPLKANAIYELYFEVLRLGHVGQGLDLYGLDYLMEHVVETGETCALVEALRAIHRYKTGSAAGGICRIACVLCDADDEVADAVEAFGSELGLAFQIVDDALNIKGFTGGLKDLAEDVRDGKITYPIALALGKLDRTDREKMWQTLRRRPLSTEQVSAVIGLLQQTSAVDDCLAEARAVVNRAWEAVDSFLQDSISKCMMHAFCEYLAERTN</sequence>
<dbReference type="GO" id="GO:0004659">
    <property type="term" value="F:prenyltransferase activity"/>
    <property type="evidence" value="ECO:0007669"/>
    <property type="project" value="InterPro"/>
</dbReference>
<dbReference type="VEuPathDB" id="TriTrypDB:ADEAN_000498500"/>